<keyword evidence="1" id="KW-1133">Transmembrane helix</keyword>
<feature type="transmembrane region" description="Helical" evidence="1">
    <location>
        <begin position="292"/>
        <end position="311"/>
    </location>
</feature>
<evidence type="ECO:0000313" key="2">
    <source>
        <dbReference type="EMBL" id="MFL2028225.1"/>
    </source>
</evidence>
<dbReference type="PANTHER" id="PTHR34821">
    <property type="entry name" value="INNER MEMBRANE PROTEIN YDCZ"/>
    <property type="match status" value="1"/>
</dbReference>
<dbReference type="PANTHER" id="PTHR34821:SF2">
    <property type="entry name" value="INNER MEMBRANE PROTEIN YDCZ"/>
    <property type="match status" value="1"/>
</dbReference>
<keyword evidence="3" id="KW-1185">Reference proteome</keyword>
<comment type="caution">
    <text evidence="2">The sequence shown here is derived from an EMBL/GenBank/DDBJ whole genome shotgun (WGS) entry which is preliminary data.</text>
</comment>
<feature type="transmembrane region" description="Helical" evidence="1">
    <location>
        <begin position="202"/>
        <end position="225"/>
    </location>
</feature>
<dbReference type="Pfam" id="PF04657">
    <property type="entry name" value="DMT_YdcZ"/>
    <property type="match status" value="2"/>
</dbReference>
<dbReference type="RefSeq" id="WP_407136737.1">
    <property type="nucleotide sequence ID" value="NZ_JBGQPK010000002.1"/>
</dbReference>
<feature type="transmembrane region" description="Helical" evidence="1">
    <location>
        <begin position="262"/>
        <end position="280"/>
    </location>
</feature>
<reference evidence="2 3" key="1">
    <citation type="submission" date="2024-08" db="EMBL/GenBank/DDBJ databases">
        <authorList>
            <person name="Arias E."/>
        </authorList>
    </citation>
    <scope>NUCLEOTIDE SEQUENCE [LARGE SCALE GENOMIC DNA]</scope>
    <source>
        <strain evidence="2 3">FAM 25317</strain>
    </source>
</reference>
<feature type="transmembrane region" description="Helical" evidence="1">
    <location>
        <begin position="69"/>
        <end position="89"/>
    </location>
</feature>
<feature type="transmembrane region" description="Helical" evidence="1">
    <location>
        <begin position="98"/>
        <end position="118"/>
    </location>
</feature>
<organism evidence="2 3">
    <name type="scientific">Loigolactobacillus zhaoyuanensis</name>
    <dbReference type="NCBI Taxonomy" id="2486017"/>
    <lineage>
        <taxon>Bacteria</taxon>
        <taxon>Bacillati</taxon>
        <taxon>Bacillota</taxon>
        <taxon>Bacilli</taxon>
        <taxon>Lactobacillales</taxon>
        <taxon>Lactobacillaceae</taxon>
        <taxon>Loigolactobacillus</taxon>
    </lineage>
</organism>
<protein>
    <submittedName>
        <fullName evidence="2">DMT family transporter</fullName>
    </submittedName>
</protein>
<dbReference type="InterPro" id="IPR006750">
    <property type="entry name" value="YdcZ"/>
</dbReference>
<name>A0ABW8UDC6_9LACO</name>
<feature type="transmembrane region" description="Helical" evidence="1">
    <location>
        <begin position="237"/>
        <end position="256"/>
    </location>
</feature>
<feature type="transmembrane region" description="Helical" evidence="1">
    <location>
        <begin position="171"/>
        <end position="190"/>
    </location>
</feature>
<keyword evidence="1" id="KW-0472">Membrane</keyword>
<accession>A0ABW8UDC6</accession>
<feature type="transmembrane region" description="Helical" evidence="1">
    <location>
        <begin position="32"/>
        <end position="57"/>
    </location>
</feature>
<keyword evidence="1" id="KW-0812">Transmembrane</keyword>
<sequence length="314" mass="33658">MLAVMIGLLIGIGLPMQTSINSRLRQSLGSPFLASLISFALGTVFLAAITLIGQHTLLISAVLLRQQPIWLWLGGIFGVIYLTGNILLFPKLGSVQTVIMPVLGQIIAGLLIDNYGLFYSLATPLSVSRLLGALLVLLGIVGAVGLDDWLAQRGKKIHQEAVVATTHGGLWLWRLLGVLAGMFSATQTAINGHLGQVLGSTMQAAFISFFVGTVALLIVVLILRPKFQFKKGQSQPWWMWIGGLIGAFYVLGNVYLVPLVGTGLAVVIVLVGLMVGSLLIDQFGWLESRQNPVTRVQLLSLAVMVAGVMLIRLV</sequence>
<evidence type="ECO:0000313" key="3">
    <source>
        <dbReference type="Proteomes" id="UP001625389"/>
    </source>
</evidence>
<dbReference type="EMBL" id="JBGQPK010000002">
    <property type="protein sequence ID" value="MFL2028225.1"/>
    <property type="molecule type" value="Genomic_DNA"/>
</dbReference>
<evidence type="ECO:0000256" key="1">
    <source>
        <dbReference type="SAM" id="Phobius"/>
    </source>
</evidence>
<gene>
    <name evidence="2" type="ORF">ACEN34_01200</name>
</gene>
<feature type="transmembrane region" description="Helical" evidence="1">
    <location>
        <begin position="130"/>
        <end position="150"/>
    </location>
</feature>
<dbReference type="Proteomes" id="UP001625389">
    <property type="component" value="Unassembled WGS sequence"/>
</dbReference>
<proteinExistence type="predicted"/>